<dbReference type="RefSeq" id="XP_009229723.1">
    <property type="nucleotide sequence ID" value="XM_009231459.1"/>
</dbReference>
<proteinExistence type="predicted"/>
<reference evidence="2" key="2">
    <citation type="submission" date="2010-07" db="EMBL/GenBank/DDBJ databases">
        <authorList>
            <consortium name="The Broad Institute Genome Sequencing Platform"/>
            <consortium name="Broad Institute Genome Sequencing Center for Infectious Disease"/>
            <person name="Ma L.-J."/>
            <person name="Dead R."/>
            <person name="Young S."/>
            <person name="Zeng Q."/>
            <person name="Koehrsen M."/>
            <person name="Alvarado L."/>
            <person name="Berlin A."/>
            <person name="Chapman S.B."/>
            <person name="Chen Z."/>
            <person name="Freedman E."/>
            <person name="Gellesch M."/>
            <person name="Goldberg J."/>
            <person name="Griggs A."/>
            <person name="Gujja S."/>
            <person name="Heilman E.R."/>
            <person name="Heiman D."/>
            <person name="Hepburn T."/>
            <person name="Howarth C."/>
            <person name="Jen D."/>
            <person name="Larson L."/>
            <person name="Mehta T."/>
            <person name="Neiman D."/>
            <person name="Pearson M."/>
            <person name="Roberts A."/>
            <person name="Saif S."/>
            <person name="Shea T."/>
            <person name="Shenoy N."/>
            <person name="Sisk P."/>
            <person name="Stolte C."/>
            <person name="Sykes S."/>
            <person name="Walk T."/>
            <person name="White J."/>
            <person name="Yandava C."/>
            <person name="Haas B."/>
            <person name="Nusbaum C."/>
            <person name="Birren B."/>
        </authorList>
    </citation>
    <scope>NUCLEOTIDE SEQUENCE</scope>
    <source>
        <strain evidence="2">R3-111a-1</strain>
    </source>
</reference>
<evidence type="ECO:0000256" key="1">
    <source>
        <dbReference type="SAM" id="MobiDB-lite"/>
    </source>
</evidence>
<accession>J3PJ66</accession>
<dbReference type="AlphaFoldDB" id="J3PJ66"/>
<evidence type="ECO:0000313" key="4">
    <source>
        <dbReference type="Proteomes" id="UP000006039"/>
    </source>
</evidence>
<protein>
    <submittedName>
        <fullName evidence="2 3">Uncharacterized protein</fullName>
    </submittedName>
</protein>
<evidence type="ECO:0000313" key="2">
    <source>
        <dbReference type="EMBL" id="EJT68884.1"/>
    </source>
</evidence>
<dbReference type="GeneID" id="20354006"/>
<reference evidence="3" key="4">
    <citation type="journal article" date="2015" name="G3 (Bethesda)">
        <title>Genome sequences of three phytopathogenic species of the Magnaporthaceae family of fungi.</title>
        <authorList>
            <person name="Okagaki L.H."/>
            <person name="Nunes C.C."/>
            <person name="Sailsbery J."/>
            <person name="Clay B."/>
            <person name="Brown D."/>
            <person name="John T."/>
            <person name="Oh Y."/>
            <person name="Young N."/>
            <person name="Fitzgerald M."/>
            <person name="Haas B.J."/>
            <person name="Zeng Q."/>
            <person name="Young S."/>
            <person name="Adiconis X."/>
            <person name="Fan L."/>
            <person name="Levin J.Z."/>
            <person name="Mitchell T.K."/>
            <person name="Okubara P.A."/>
            <person name="Farman M.L."/>
            <person name="Kohn L.M."/>
            <person name="Birren B."/>
            <person name="Ma L.-J."/>
            <person name="Dean R.A."/>
        </authorList>
    </citation>
    <scope>NUCLEOTIDE SEQUENCE</scope>
    <source>
        <strain evidence="3">R3-111a-1</strain>
    </source>
</reference>
<dbReference type="EMBL" id="GL385410">
    <property type="protein sequence ID" value="EJT68884.1"/>
    <property type="molecule type" value="Genomic_DNA"/>
</dbReference>
<sequence length="62" mass="6673">MKSHRASKERVALSQTANFNARPPKLAEYCFSAKAAQRPMDLASPPAGAPEKPCDPFCVDPA</sequence>
<reference evidence="3" key="5">
    <citation type="submission" date="2018-04" db="UniProtKB">
        <authorList>
            <consortium name="EnsemblFungi"/>
        </authorList>
    </citation>
    <scope>IDENTIFICATION</scope>
    <source>
        <strain evidence="3">R3-111a-1</strain>
    </source>
</reference>
<reference evidence="4" key="1">
    <citation type="submission" date="2010-07" db="EMBL/GenBank/DDBJ databases">
        <title>The genome sequence of Gaeumannomyces graminis var. tritici strain R3-111a-1.</title>
        <authorList>
            <consortium name="The Broad Institute Genome Sequencing Platform"/>
            <person name="Ma L.-J."/>
            <person name="Dead R."/>
            <person name="Young S."/>
            <person name="Zeng Q."/>
            <person name="Koehrsen M."/>
            <person name="Alvarado L."/>
            <person name="Berlin A."/>
            <person name="Chapman S.B."/>
            <person name="Chen Z."/>
            <person name="Freedman E."/>
            <person name="Gellesch M."/>
            <person name="Goldberg J."/>
            <person name="Griggs A."/>
            <person name="Gujja S."/>
            <person name="Heilman E.R."/>
            <person name="Heiman D."/>
            <person name="Hepburn T."/>
            <person name="Howarth C."/>
            <person name="Jen D."/>
            <person name="Larson L."/>
            <person name="Mehta T."/>
            <person name="Neiman D."/>
            <person name="Pearson M."/>
            <person name="Roberts A."/>
            <person name="Saif S."/>
            <person name="Shea T."/>
            <person name="Shenoy N."/>
            <person name="Sisk P."/>
            <person name="Stolte C."/>
            <person name="Sykes S."/>
            <person name="Walk T."/>
            <person name="White J."/>
            <person name="Yandava C."/>
            <person name="Haas B."/>
            <person name="Nusbaum C."/>
            <person name="Birren B."/>
        </authorList>
    </citation>
    <scope>NUCLEOTIDE SEQUENCE [LARGE SCALE GENOMIC DNA]</scope>
    <source>
        <strain evidence="4">R3-111a-1</strain>
    </source>
</reference>
<dbReference type="EnsemblFungi" id="EJT68884">
    <property type="protein sequence ID" value="EJT68884"/>
    <property type="gene ID" value="GGTG_13548"/>
</dbReference>
<dbReference type="VEuPathDB" id="FungiDB:GGTG_13548"/>
<organism evidence="2">
    <name type="scientific">Gaeumannomyces tritici (strain R3-111a-1)</name>
    <name type="common">Wheat and barley take-all root rot fungus</name>
    <name type="synonym">Gaeumannomyces graminis var. tritici</name>
    <dbReference type="NCBI Taxonomy" id="644352"/>
    <lineage>
        <taxon>Eukaryota</taxon>
        <taxon>Fungi</taxon>
        <taxon>Dikarya</taxon>
        <taxon>Ascomycota</taxon>
        <taxon>Pezizomycotina</taxon>
        <taxon>Sordariomycetes</taxon>
        <taxon>Sordariomycetidae</taxon>
        <taxon>Magnaporthales</taxon>
        <taxon>Magnaporthaceae</taxon>
        <taxon>Gaeumannomyces</taxon>
    </lineage>
</organism>
<feature type="region of interest" description="Disordered" evidence="1">
    <location>
        <begin position="40"/>
        <end position="62"/>
    </location>
</feature>
<dbReference type="Proteomes" id="UP000006039">
    <property type="component" value="Unassembled WGS sequence"/>
</dbReference>
<name>J3PJ66_GAET3</name>
<evidence type="ECO:0000313" key="3">
    <source>
        <dbReference type="EnsemblFungi" id="EJT68884"/>
    </source>
</evidence>
<gene>
    <name evidence="3" type="primary">20354006</name>
    <name evidence="2" type="ORF">GGTG_13548</name>
</gene>
<keyword evidence="4" id="KW-1185">Reference proteome</keyword>
<reference evidence="2" key="3">
    <citation type="submission" date="2010-09" db="EMBL/GenBank/DDBJ databases">
        <title>Annotation of Gaeumannomyces graminis var. tritici R3-111a-1.</title>
        <authorList>
            <consortium name="The Broad Institute Genome Sequencing Platform"/>
            <person name="Ma L.-J."/>
            <person name="Dead R."/>
            <person name="Young S.K."/>
            <person name="Zeng Q."/>
            <person name="Gargeya S."/>
            <person name="Fitzgerald M."/>
            <person name="Haas B."/>
            <person name="Abouelleil A."/>
            <person name="Alvarado L."/>
            <person name="Arachchi H.M."/>
            <person name="Berlin A."/>
            <person name="Brown A."/>
            <person name="Chapman S.B."/>
            <person name="Chen Z."/>
            <person name="Dunbar C."/>
            <person name="Freedman E."/>
            <person name="Gearin G."/>
            <person name="Gellesch M."/>
            <person name="Goldberg J."/>
            <person name="Griggs A."/>
            <person name="Gujja S."/>
            <person name="Heiman D."/>
            <person name="Howarth C."/>
            <person name="Larson L."/>
            <person name="Lui A."/>
            <person name="MacDonald P.J.P."/>
            <person name="Mehta T."/>
            <person name="Montmayeur A."/>
            <person name="Murphy C."/>
            <person name="Neiman D."/>
            <person name="Pearson M."/>
            <person name="Priest M."/>
            <person name="Roberts A."/>
            <person name="Saif S."/>
            <person name="Shea T."/>
            <person name="Shenoy N."/>
            <person name="Sisk P."/>
            <person name="Stolte C."/>
            <person name="Sykes S."/>
            <person name="Yandava C."/>
            <person name="Wortman J."/>
            <person name="Nusbaum C."/>
            <person name="Birren B."/>
        </authorList>
    </citation>
    <scope>NUCLEOTIDE SEQUENCE</scope>
    <source>
        <strain evidence="2">R3-111a-1</strain>
    </source>
</reference>
<dbReference type="HOGENOM" id="CLU_2904308_0_0_1"/>